<dbReference type="OrthoDB" id="9788279at2"/>
<dbReference type="PROSITE" id="PS00194">
    <property type="entry name" value="THIOREDOXIN_1"/>
    <property type="match status" value="1"/>
</dbReference>
<evidence type="ECO:0000256" key="3">
    <source>
        <dbReference type="ARBA" id="ARBA00022748"/>
    </source>
</evidence>
<comment type="caution">
    <text evidence="7">The sequence shown here is derived from an EMBL/GenBank/DDBJ whole genome shotgun (WGS) entry which is preliminary data.</text>
</comment>
<dbReference type="InterPro" id="IPR036249">
    <property type="entry name" value="Thioredoxin-like_sf"/>
</dbReference>
<evidence type="ECO:0000313" key="7">
    <source>
        <dbReference type="EMBL" id="RRJ23072.1"/>
    </source>
</evidence>
<keyword evidence="3" id="KW-0201">Cytochrome c-type biogenesis</keyword>
<dbReference type="AlphaFoldDB" id="A0A3P3QP98"/>
<dbReference type="PROSITE" id="PS51352">
    <property type="entry name" value="THIOREDOXIN_2"/>
    <property type="match status" value="1"/>
</dbReference>
<organism evidence="7 8">
    <name type="scientific">Rheinheimera mesophila</name>
    <dbReference type="NCBI Taxonomy" id="1547515"/>
    <lineage>
        <taxon>Bacteria</taxon>
        <taxon>Pseudomonadati</taxon>
        <taxon>Pseudomonadota</taxon>
        <taxon>Gammaproteobacteria</taxon>
        <taxon>Chromatiales</taxon>
        <taxon>Chromatiaceae</taxon>
        <taxon>Rheinheimera</taxon>
    </lineage>
</organism>
<sequence>MRKLAFFIPFALFISLSVFLFHGLFSNPMERESSVLNQPLPAFALPDLQQPEKIWTPDSIKGKPMLLNVWGTWCVTCNAELAYLTELREQGVMIVGLYYQQPADAAFGEVFNLAALQQEVALKLEQQGNPYQWNILDKDRTLIFDLGVTGAPETFLIDAQGVIRYHHIGDINPQVWQQKLAAAYQSLQE</sequence>
<protein>
    <submittedName>
        <fullName evidence="7">DsbE family thiol:disulfide interchange protein</fullName>
    </submittedName>
</protein>
<dbReference type="Pfam" id="PF08534">
    <property type="entry name" value="Redoxin"/>
    <property type="match status" value="1"/>
</dbReference>
<dbReference type="InterPro" id="IPR017937">
    <property type="entry name" value="Thioredoxin_CS"/>
</dbReference>
<evidence type="ECO:0000256" key="4">
    <source>
        <dbReference type="ARBA" id="ARBA00023157"/>
    </source>
</evidence>
<keyword evidence="8" id="KW-1185">Reference proteome</keyword>
<dbReference type="Proteomes" id="UP000276260">
    <property type="component" value="Unassembled WGS sequence"/>
</dbReference>
<dbReference type="RefSeq" id="WP_046519288.1">
    <property type="nucleotide sequence ID" value="NZ_LAVS01000010.1"/>
</dbReference>
<dbReference type="Gene3D" id="3.40.30.10">
    <property type="entry name" value="Glutaredoxin"/>
    <property type="match status" value="1"/>
</dbReference>
<gene>
    <name evidence="7" type="ORF">EIK76_03000</name>
</gene>
<dbReference type="InterPro" id="IPR013766">
    <property type="entry name" value="Thioredoxin_domain"/>
</dbReference>
<feature type="domain" description="Thioredoxin" evidence="6">
    <location>
        <begin position="34"/>
        <end position="185"/>
    </location>
</feature>
<reference evidence="7 8" key="1">
    <citation type="submission" date="2018-11" db="EMBL/GenBank/DDBJ databases">
        <title>Draft genome analysis of Rheinheimera mesophila isolated from an industrial waste site.</title>
        <authorList>
            <person name="Yu Q."/>
            <person name="Qi Y."/>
            <person name="Zhang H."/>
            <person name="Lu Y."/>
            <person name="Pu J."/>
        </authorList>
    </citation>
    <scope>NUCLEOTIDE SEQUENCE [LARGE SCALE GENOMIC DNA]</scope>
    <source>
        <strain evidence="7 8">IITR13</strain>
    </source>
</reference>
<evidence type="ECO:0000259" key="6">
    <source>
        <dbReference type="PROSITE" id="PS51352"/>
    </source>
</evidence>
<evidence type="ECO:0000256" key="1">
    <source>
        <dbReference type="ARBA" id="ARBA00004383"/>
    </source>
</evidence>
<dbReference type="GO" id="GO:0030288">
    <property type="term" value="C:outer membrane-bounded periplasmic space"/>
    <property type="evidence" value="ECO:0007669"/>
    <property type="project" value="InterPro"/>
</dbReference>
<evidence type="ECO:0000313" key="8">
    <source>
        <dbReference type="Proteomes" id="UP000276260"/>
    </source>
</evidence>
<comment type="subcellular location">
    <subcellularLocation>
        <location evidence="1">Cell inner membrane</location>
        <topology evidence="1">Single-pass membrane protein</topology>
        <orientation evidence="1">Periplasmic side</orientation>
    </subcellularLocation>
</comment>
<evidence type="ECO:0000256" key="2">
    <source>
        <dbReference type="ARBA" id="ARBA00007758"/>
    </source>
</evidence>
<dbReference type="PANTHER" id="PTHR42852:SF6">
    <property type="entry name" value="THIOL:DISULFIDE INTERCHANGE PROTEIN DSBE"/>
    <property type="match status" value="1"/>
</dbReference>
<proteinExistence type="inferred from homology"/>
<dbReference type="GO" id="GO:0015036">
    <property type="term" value="F:disulfide oxidoreductase activity"/>
    <property type="evidence" value="ECO:0007669"/>
    <property type="project" value="InterPro"/>
</dbReference>
<dbReference type="EMBL" id="RRCF01000001">
    <property type="protein sequence ID" value="RRJ23072.1"/>
    <property type="molecule type" value="Genomic_DNA"/>
</dbReference>
<dbReference type="PANTHER" id="PTHR42852">
    <property type="entry name" value="THIOL:DISULFIDE INTERCHANGE PROTEIN DSBE"/>
    <property type="match status" value="1"/>
</dbReference>
<accession>A0A3P3QP98</accession>
<dbReference type="InterPro" id="IPR004799">
    <property type="entry name" value="Periplasmic_diS_OxRdtase_DsbE"/>
</dbReference>
<dbReference type="NCBIfam" id="TIGR00385">
    <property type="entry name" value="dsbE"/>
    <property type="match status" value="1"/>
</dbReference>
<keyword evidence="5" id="KW-0676">Redox-active center</keyword>
<evidence type="ECO:0000256" key="5">
    <source>
        <dbReference type="ARBA" id="ARBA00023284"/>
    </source>
</evidence>
<comment type="similarity">
    <text evidence="2">Belongs to the thioredoxin family. DsbE subfamily.</text>
</comment>
<dbReference type="SUPFAM" id="SSF52833">
    <property type="entry name" value="Thioredoxin-like"/>
    <property type="match status" value="1"/>
</dbReference>
<keyword evidence="4" id="KW-1015">Disulfide bond</keyword>
<dbReference type="InterPro" id="IPR013740">
    <property type="entry name" value="Redoxin"/>
</dbReference>
<name>A0A3P3QP98_9GAMM</name>
<dbReference type="GO" id="GO:0005886">
    <property type="term" value="C:plasma membrane"/>
    <property type="evidence" value="ECO:0007669"/>
    <property type="project" value="UniProtKB-SubCell"/>
</dbReference>
<dbReference type="GO" id="GO:0017004">
    <property type="term" value="P:cytochrome complex assembly"/>
    <property type="evidence" value="ECO:0007669"/>
    <property type="project" value="UniProtKB-KW"/>
</dbReference>
<dbReference type="InterPro" id="IPR050553">
    <property type="entry name" value="Thioredoxin_ResA/DsbE_sf"/>
</dbReference>